<dbReference type="InterPro" id="IPR053714">
    <property type="entry name" value="Iso_Racemase_Enz_sf"/>
</dbReference>
<dbReference type="EMBL" id="CP029191">
    <property type="protein sequence ID" value="QES45382.1"/>
    <property type="molecule type" value="Genomic_DNA"/>
</dbReference>
<dbReference type="Gene3D" id="3.40.50.12500">
    <property type="match status" value="1"/>
</dbReference>
<dbReference type="AlphaFoldDB" id="A0A5P2CR46"/>
<protein>
    <submittedName>
        <fullName evidence="1">Uncharacterized protein</fullName>
    </submittedName>
</protein>
<dbReference type="Proteomes" id="UP000324015">
    <property type="component" value="Chromosome"/>
</dbReference>
<gene>
    <name evidence="1" type="ORF">DEJ49_34205</name>
</gene>
<sequence>MRPHVGVIASYDFTREAELRRWFPPGAEYTLTFTERVAYRDNLELVSGLGSPDLLAEPTRTLVEHGAQAVAYRCTACTFVAGAAGERALRRA</sequence>
<dbReference type="RefSeq" id="WP_150187690.1">
    <property type="nucleotide sequence ID" value="NZ_CP029191.1"/>
</dbReference>
<reference evidence="1 2" key="1">
    <citation type="submission" date="2018-05" db="EMBL/GenBank/DDBJ databases">
        <title>Streptomyces venezuelae.</title>
        <authorList>
            <person name="Kim W."/>
            <person name="Lee N."/>
            <person name="Cho B.-K."/>
        </authorList>
    </citation>
    <scope>NUCLEOTIDE SEQUENCE [LARGE SCALE GENOMIC DNA]</scope>
    <source>
        <strain evidence="1 2">ATCC 14585</strain>
    </source>
</reference>
<name>A0A5P2CR46_STRVZ</name>
<evidence type="ECO:0000313" key="1">
    <source>
        <dbReference type="EMBL" id="QES45382.1"/>
    </source>
</evidence>
<accession>A0A5P2CR46</accession>
<evidence type="ECO:0000313" key="2">
    <source>
        <dbReference type="Proteomes" id="UP000324015"/>
    </source>
</evidence>
<organism evidence="1 2">
    <name type="scientific">Streptomyces venezuelae</name>
    <dbReference type="NCBI Taxonomy" id="54571"/>
    <lineage>
        <taxon>Bacteria</taxon>
        <taxon>Bacillati</taxon>
        <taxon>Actinomycetota</taxon>
        <taxon>Actinomycetes</taxon>
        <taxon>Kitasatosporales</taxon>
        <taxon>Streptomycetaceae</taxon>
        <taxon>Streptomyces</taxon>
    </lineage>
</organism>
<proteinExistence type="predicted"/>